<dbReference type="EMBL" id="JARIHO010000005">
    <property type="protein sequence ID" value="KAJ7361018.1"/>
    <property type="molecule type" value="Genomic_DNA"/>
</dbReference>
<keyword evidence="2" id="KW-0862">Zinc</keyword>
<sequence length="341" mass="36879">MAPASSSAELICLNDSLNPTPPSRRPTQTARKSTGGNPPRKMLEMEREGSSRSSSLGPARNSTGVVCSEDASLKSVKMPIRTQRLQKSPVPHQTGHSEGSNSSPSNGRRTSQTARKCTGRRAPPKVSVESLESSSAAHNTPSPIVSAHTPEPAVPCNLCPSPLQMARSPAVDPSQPIQDLLTVCKHHFHYACYMRHLTTSPIDSRGYCPTCQASLLTKKRYWVHVTTNSGSQCYTDITDDVEEQFLAVRRARQQIFFDSLSIRNLSIAATLLTGPDSVDVNFRTPLGGRSPLHFCAMNNDVDGIGFLLSHGANKNQTADDGLLAIDYARSCNALNAVERLS</sequence>
<gene>
    <name evidence="5" type="ORF">DFH08DRAFT_363547</name>
</gene>
<comment type="caution">
    <text evidence="5">The sequence shown here is derived from an EMBL/GenBank/DDBJ whole genome shotgun (WGS) entry which is preliminary data.</text>
</comment>
<dbReference type="Gene3D" id="3.30.40.10">
    <property type="entry name" value="Zinc/RING finger domain, C3HC4 (zinc finger)"/>
    <property type="match status" value="1"/>
</dbReference>
<evidence type="ECO:0000259" key="4">
    <source>
        <dbReference type="PROSITE" id="PS50089"/>
    </source>
</evidence>
<keyword evidence="2" id="KW-0479">Metal-binding</keyword>
<dbReference type="InterPro" id="IPR002110">
    <property type="entry name" value="Ankyrin_rpt"/>
</dbReference>
<evidence type="ECO:0000313" key="6">
    <source>
        <dbReference type="Proteomes" id="UP001218218"/>
    </source>
</evidence>
<keyword evidence="2" id="KW-0863">Zinc-finger</keyword>
<dbReference type="SMART" id="SM00248">
    <property type="entry name" value="ANK"/>
    <property type="match status" value="1"/>
</dbReference>
<feature type="compositionally biased region" description="Polar residues" evidence="3">
    <location>
        <begin position="25"/>
        <end position="36"/>
    </location>
</feature>
<dbReference type="GO" id="GO:0008270">
    <property type="term" value="F:zinc ion binding"/>
    <property type="evidence" value="ECO:0007669"/>
    <property type="project" value="UniProtKB-KW"/>
</dbReference>
<dbReference type="SUPFAM" id="SSF57850">
    <property type="entry name" value="RING/U-box"/>
    <property type="match status" value="1"/>
</dbReference>
<dbReference type="Gene3D" id="1.25.40.20">
    <property type="entry name" value="Ankyrin repeat-containing domain"/>
    <property type="match status" value="1"/>
</dbReference>
<accession>A0AAD7AK09</accession>
<feature type="compositionally biased region" description="Polar residues" evidence="3">
    <location>
        <begin position="94"/>
        <end position="115"/>
    </location>
</feature>
<dbReference type="Proteomes" id="UP001218218">
    <property type="component" value="Unassembled WGS sequence"/>
</dbReference>
<feature type="compositionally biased region" description="Low complexity" evidence="3">
    <location>
        <begin position="126"/>
        <end position="137"/>
    </location>
</feature>
<evidence type="ECO:0000256" key="3">
    <source>
        <dbReference type="SAM" id="MobiDB-lite"/>
    </source>
</evidence>
<name>A0AAD7AK09_9AGAR</name>
<feature type="domain" description="RING-type" evidence="4">
    <location>
        <begin position="156"/>
        <end position="212"/>
    </location>
</feature>
<dbReference type="Pfam" id="PF00023">
    <property type="entry name" value="Ank"/>
    <property type="match status" value="1"/>
</dbReference>
<dbReference type="SUPFAM" id="SSF48403">
    <property type="entry name" value="Ankyrin repeat"/>
    <property type="match status" value="1"/>
</dbReference>
<organism evidence="5 6">
    <name type="scientific">Mycena albidolilacea</name>
    <dbReference type="NCBI Taxonomy" id="1033008"/>
    <lineage>
        <taxon>Eukaryota</taxon>
        <taxon>Fungi</taxon>
        <taxon>Dikarya</taxon>
        <taxon>Basidiomycota</taxon>
        <taxon>Agaricomycotina</taxon>
        <taxon>Agaricomycetes</taxon>
        <taxon>Agaricomycetidae</taxon>
        <taxon>Agaricales</taxon>
        <taxon>Marasmiineae</taxon>
        <taxon>Mycenaceae</taxon>
        <taxon>Mycena</taxon>
    </lineage>
</organism>
<evidence type="ECO:0000256" key="1">
    <source>
        <dbReference type="PROSITE-ProRule" id="PRU00023"/>
    </source>
</evidence>
<protein>
    <recommendedName>
        <fullName evidence="4">RING-type domain-containing protein</fullName>
    </recommendedName>
</protein>
<reference evidence="5" key="1">
    <citation type="submission" date="2023-03" db="EMBL/GenBank/DDBJ databases">
        <title>Massive genome expansion in bonnet fungi (Mycena s.s.) driven by repeated elements and novel gene families across ecological guilds.</title>
        <authorList>
            <consortium name="Lawrence Berkeley National Laboratory"/>
            <person name="Harder C.B."/>
            <person name="Miyauchi S."/>
            <person name="Viragh M."/>
            <person name="Kuo A."/>
            <person name="Thoen E."/>
            <person name="Andreopoulos B."/>
            <person name="Lu D."/>
            <person name="Skrede I."/>
            <person name="Drula E."/>
            <person name="Henrissat B."/>
            <person name="Morin E."/>
            <person name="Kohler A."/>
            <person name="Barry K."/>
            <person name="LaButti K."/>
            <person name="Morin E."/>
            <person name="Salamov A."/>
            <person name="Lipzen A."/>
            <person name="Mereny Z."/>
            <person name="Hegedus B."/>
            <person name="Baldrian P."/>
            <person name="Stursova M."/>
            <person name="Weitz H."/>
            <person name="Taylor A."/>
            <person name="Grigoriev I.V."/>
            <person name="Nagy L.G."/>
            <person name="Martin F."/>
            <person name="Kauserud H."/>
        </authorList>
    </citation>
    <scope>NUCLEOTIDE SEQUENCE</scope>
    <source>
        <strain evidence="5">CBHHK002</strain>
    </source>
</reference>
<keyword evidence="6" id="KW-1185">Reference proteome</keyword>
<dbReference type="InterPro" id="IPR036770">
    <property type="entry name" value="Ankyrin_rpt-contain_sf"/>
</dbReference>
<evidence type="ECO:0000256" key="2">
    <source>
        <dbReference type="PROSITE-ProRule" id="PRU00175"/>
    </source>
</evidence>
<dbReference type="InterPro" id="IPR013083">
    <property type="entry name" value="Znf_RING/FYVE/PHD"/>
</dbReference>
<dbReference type="InterPro" id="IPR001841">
    <property type="entry name" value="Znf_RING"/>
</dbReference>
<dbReference type="AlphaFoldDB" id="A0AAD7AK09"/>
<feature type="region of interest" description="Disordered" evidence="3">
    <location>
        <begin position="1"/>
        <end position="149"/>
    </location>
</feature>
<dbReference type="PROSITE" id="PS50297">
    <property type="entry name" value="ANK_REP_REGION"/>
    <property type="match status" value="1"/>
</dbReference>
<proteinExistence type="predicted"/>
<dbReference type="PROSITE" id="PS50088">
    <property type="entry name" value="ANK_REPEAT"/>
    <property type="match status" value="1"/>
</dbReference>
<keyword evidence="1" id="KW-0040">ANK repeat</keyword>
<feature type="compositionally biased region" description="Basic and acidic residues" evidence="3">
    <location>
        <begin position="41"/>
        <end position="50"/>
    </location>
</feature>
<feature type="repeat" description="ANK" evidence="1">
    <location>
        <begin position="287"/>
        <end position="319"/>
    </location>
</feature>
<dbReference type="PROSITE" id="PS50089">
    <property type="entry name" value="ZF_RING_2"/>
    <property type="match status" value="1"/>
</dbReference>
<evidence type="ECO:0000313" key="5">
    <source>
        <dbReference type="EMBL" id="KAJ7361018.1"/>
    </source>
</evidence>